<dbReference type="InterPro" id="IPR036754">
    <property type="entry name" value="YbaK/aa-tRNA-synt-asso_dom_sf"/>
</dbReference>
<dbReference type="RefSeq" id="WP_067556687.1">
    <property type="nucleotide sequence ID" value="NZ_CP016895.1"/>
</dbReference>
<proteinExistence type="predicted"/>
<dbReference type="Pfam" id="PF04073">
    <property type="entry name" value="tRNA_edit"/>
    <property type="match status" value="1"/>
</dbReference>
<dbReference type="OrthoDB" id="9798760at2"/>
<accession>A0A1B2M1I5</accession>
<dbReference type="PANTHER" id="PTHR30411">
    <property type="entry name" value="CYTOPLASMIC PROTEIN"/>
    <property type="match status" value="1"/>
</dbReference>
<dbReference type="GO" id="GO:0002161">
    <property type="term" value="F:aminoacyl-tRNA deacylase activity"/>
    <property type="evidence" value="ECO:0007669"/>
    <property type="project" value="InterPro"/>
</dbReference>
<name>A0A1B2M1I5_9GAMM</name>
<reference evidence="2 3" key="1">
    <citation type="submission" date="2016-08" db="EMBL/GenBank/DDBJ databases">
        <authorList>
            <person name="Seilhamer J.J."/>
        </authorList>
    </citation>
    <scope>NUCLEOTIDE SEQUENCE [LARGE SCALE GENOMIC DNA]</scope>
    <source>
        <strain evidence="2 3">BRTC-1</strain>
    </source>
</reference>
<dbReference type="EMBL" id="CP016895">
    <property type="protein sequence ID" value="AOA59057.1"/>
    <property type="molecule type" value="Genomic_DNA"/>
</dbReference>
<protein>
    <recommendedName>
        <fullName evidence="1">YbaK/aminoacyl-tRNA synthetase-associated domain-containing protein</fullName>
    </recommendedName>
</protein>
<gene>
    <name evidence="2" type="ORF">BFG52_12320</name>
</gene>
<evidence type="ECO:0000313" key="3">
    <source>
        <dbReference type="Proteomes" id="UP000093391"/>
    </source>
</evidence>
<dbReference type="Gene3D" id="3.90.960.10">
    <property type="entry name" value="YbaK/aminoacyl-tRNA synthetase-associated domain"/>
    <property type="match status" value="1"/>
</dbReference>
<dbReference type="PANTHER" id="PTHR30411:SF1">
    <property type="entry name" value="CYTOPLASMIC PROTEIN"/>
    <property type="match status" value="1"/>
</dbReference>
<dbReference type="SUPFAM" id="SSF55826">
    <property type="entry name" value="YbaK/ProRS associated domain"/>
    <property type="match status" value="1"/>
</dbReference>
<dbReference type="KEGG" id="ala:BFG52_12320"/>
<dbReference type="CDD" id="cd04333">
    <property type="entry name" value="ProX_deacylase"/>
    <property type="match status" value="1"/>
</dbReference>
<dbReference type="AlphaFoldDB" id="A0A1B2M1I5"/>
<evidence type="ECO:0000313" key="2">
    <source>
        <dbReference type="EMBL" id="AOA59057.1"/>
    </source>
</evidence>
<sequence>MTEKLKSSAQRVQDCLTQAGYDFRVKQLLASTRTAEDAAHAIGCEVAQIAKSLIFKDKNTGDAVLIVAAGHHQVDLKKIKATTPFHLSKADADFVRDKTGFAIGGVSPIAHRHPLHILLDEDLKNYASIWAAAGTPNAVFELNAEILAQLTQGQWLSIH</sequence>
<dbReference type="Proteomes" id="UP000093391">
    <property type="component" value="Chromosome"/>
</dbReference>
<evidence type="ECO:0000259" key="1">
    <source>
        <dbReference type="Pfam" id="PF04073"/>
    </source>
</evidence>
<feature type="domain" description="YbaK/aminoacyl-tRNA synthetase-associated" evidence="1">
    <location>
        <begin position="31"/>
        <end position="147"/>
    </location>
</feature>
<organism evidence="2 3">
    <name type="scientific">Acinetobacter larvae</name>
    <dbReference type="NCBI Taxonomy" id="1789224"/>
    <lineage>
        <taxon>Bacteria</taxon>
        <taxon>Pseudomonadati</taxon>
        <taxon>Pseudomonadota</taxon>
        <taxon>Gammaproteobacteria</taxon>
        <taxon>Moraxellales</taxon>
        <taxon>Moraxellaceae</taxon>
        <taxon>Acinetobacter</taxon>
    </lineage>
</organism>
<dbReference type="InterPro" id="IPR007214">
    <property type="entry name" value="YbaK/aa-tRNA-synth-assoc-dom"/>
</dbReference>
<keyword evidence="3" id="KW-1185">Reference proteome</keyword>